<dbReference type="InterPro" id="IPR027417">
    <property type="entry name" value="P-loop_NTPase"/>
</dbReference>
<dbReference type="EMBL" id="RKLQ01000002">
    <property type="protein sequence ID" value="MBX0304624.1"/>
    <property type="molecule type" value="Genomic_DNA"/>
</dbReference>
<dbReference type="AlphaFoldDB" id="A0A8J7YKW8"/>
<name>A0A8J7YKW8_9EURY</name>
<protein>
    <submittedName>
        <fullName evidence="1">Flagellar hook-basal body complex protein FliE</fullName>
    </submittedName>
</protein>
<dbReference type="PANTHER" id="PTHR41930">
    <property type="entry name" value="UPF0200 PROTEIN MJ1399"/>
    <property type="match status" value="1"/>
</dbReference>
<keyword evidence="1" id="KW-0282">Flagellum</keyword>
<dbReference type="PANTHER" id="PTHR41930:SF1">
    <property type="entry name" value="DEPHOSPHO-COA KINASE"/>
    <property type="match status" value="1"/>
</dbReference>
<reference evidence="1" key="1">
    <citation type="submission" date="2021-06" db="EMBL/GenBank/DDBJ databases">
        <title>Halomicroarcula sp. F24A a new haloarchaeum isolated from saline soil.</title>
        <authorList>
            <person name="Duran-Viseras A."/>
            <person name="Sanchez-Porro C."/>
            <person name="Ventosa A."/>
        </authorList>
    </citation>
    <scope>NUCLEOTIDE SEQUENCE</scope>
    <source>
        <strain evidence="1">F24A</strain>
    </source>
</reference>
<evidence type="ECO:0000313" key="1">
    <source>
        <dbReference type="EMBL" id="MBX0304624.1"/>
    </source>
</evidence>
<evidence type="ECO:0000313" key="2">
    <source>
        <dbReference type="Proteomes" id="UP000783863"/>
    </source>
</evidence>
<comment type="caution">
    <text evidence="1">The sequence shown here is derived from an EMBL/GenBank/DDBJ whole genome shotgun (WGS) entry which is preliminary data.</text>
</comment>
<gene>
    <name evidence="1" type="primary">fliE</name>
    <name evidence="1" type="ORF">EGD98_13190</name>
</gene>
<dbReference type="Pfam" id="PF13207">
    <property type="entry name" value="AAA_17"/>
    <property type="match status" value="1"/>
</dbReference>
<dbReference type="RefSeq" id="WP_220588835.1">
    <property type="nucleotide sequence ID" value="NZ_RKLQ01000002.1"/>
</dbReference>
<sequence>MTVIGVVGLPGSGKSEAAEVAREMGVPVVTMGDVIRAECRERGLDPATDHGTVAKALREENGPGAIAERSLPIIEDERAGHDTVLVDGIRSDVEVGAFRDAFGDAFVLVEISAPFDVRAERLDLRGRDASVEEGGESLEDRDERELGFGMGEAMEMADVTIENTDSLAAFQRRIQTLLEEGVEAQS</sequence>
<proteinExistence type="predicted"/>
<accession>A0A8J7YKW8</accession>
<keyword evidence="2" id="KW-1185">Reference proteome</keyword>
<keyword evidence="1" id="KW-0966">Cell projection</keyword>
<organism evidence="1 2">
    <name type="scientific">Haloarcula salinisoli</name>
    <dbReference type="NCBI Taxonomy" id="2487746"/>
    <lineage>
        <taxon>Archaea</taxon>
        <taxon>Methanobacteriati</taxon>
        <taxon>Methanobacteriota</taxon>
        <taxon>Stenosarchaea group</taxon>
        <taxon>Halobacteria</taxon>
        <taxon>Halobacteriales</taxon>
        <taxon>Haloarculaceae</taxon>
        <taxon>Haloarcula</taxon>
    </lineage>
</organism>
<dbReference type="Gene3D" id="3.40.50.300">
    <property type="entry name" value="P-loop containing nucleotide triphosphate hydrolases"/>
    <property type="match status" value="1"/>
</dbReference>
<keyword evidence="1" id="KW-0969">Cilium</keyword>
<dbReference type="Proteomes" id="UP000783863">
    <property type="component" value="Unassembled WGS sequence"/>
</dbReference>
<dbReference type="SUPFAM" id="SSF52540">
    <property type="entry name" value="P-loop containing nucleoside triphosphate hydrolases"/>
    <property type="match status" value="1"/>
</dbReference>